<feature type="transmembrane region" description="Helical" evidence="1">
    <location>
        <begin position="95"/>
        <end position="120"/>
    </location>
</feature>
<organism evidence="2 3">
    <name type="scientific">Meloidogyne graminicola</name>
    <dbReference type="NCBI Taxonomy" id="189291"/>
    <lineage>
        <taxon>Eukaryota</taxon>
        <taxon>Metazoa</taxon>
        <taxon>Ecdysozoa</taxon>
        <taxon>Nematoda</taxon>
        <taxon>Chromadorea</taxon>
        <taxon>Rhabditida</taxon>
        <taxon>Tylenchina</taxon>
        <taxon>Tylenchomorpha</taxon>
        <taxon>Tylenchoidea</taxon>
        <taxon>Meloidogynidae</taxon>
        <taxon>Meloidogyninae</taxon>
        <taxon>Meloidogyne</taxon>
    </lineage>
</organism>
<reference evidence="2" key="1">
    <citation type="journal article" date="2020" name="Ecol. Evol.">
        <title>Genome structure and content of the rice root-knot nematode (Meloidogyne graminicola).</title>
        <authorList>
            <person name="Phan N.T."/>
            <person name="Danchin E.G.J."/>
            <person name="Klopp C."/>
            <person name="Perfus-Barbeoch L."/>
            <person name="Kozlowski D.K."/>
            <person name="Koutsovoulos G.D."/>
            <person name="Lopez-Roques C."/>
            <person name="Bouchez O."/>
            <person name="Zahm M."/>
            <person name="Besnard G."/>
            <person name="Bellafiore S."/>
        </authorList>
    </citation>
    <scope>NUCLEOTIDE SEQUENCE</scope>
    <source>
        <strain evidence="2">VN-18</strain>
    </source>
</reference>
<proteinExistence type="predicted"/>
<keyword evidence="3" id="KW-1185">Reference proteome</keyword>
<comment type="caution">
    <text evidence="2">The sequence shown here is derived from an EMBL/GenBank/DDBJ whole genome shotgun (WGS) entry which is preliminary data.</text>
</comment>
<keyword evidence="1" id="KW-1133">Transmembrane helix</keyword>
<feature type="transmembrane region" description="Helical" evidence="1">
    <location>
        <begin position="170"/>
        <end position="200"/>
    </location>
</feature>
<accession>A0A8S9Z722</accession>
<dbReference type="AlphaFoldDB" id="A0A8S9Z722"/>
<gene>
    <name evidence="2" type="ORF">Mgra_00009748</name>
</gene>
<evidence type="ECO:0000313" key="2">
    <source>
        <dbReference type="EMBL" id="KAF7626079.1"/>
    </source>
</evidence>
<sequence length="276" mass="32535">MSENSTNFEQIFCNIIRSLEFLIHLILLPISFIFIFFIFRTSLLHLNLKFILLWQCFCNLIYSFSRNIQTFISFYNAYKQTYSESILNVTLGTLLTIYGTLILGIIEIALIGYIGTFLYLKHSLTERYQLTENIRTSRQLKPTFILHFINIFVSSLITILLNYIKINNSFIDLLFVFVCIITAFCNLLIEITIIIFHPILCSQFKQLLKKFNKKFLKIFSTKVGIFEASSPSIKSLPKTIDGNILIIKENNELTFNLRKNFFMRVQKIYYNFQYIK</sequence>
<dbReference type="OrthoDB" id="5902486at2759"/>
<protein>
    <submittedName>
        <fullName evidence="2">Uncharacterized protein</fullName>
    </submittedName>
</protein>
<keyword evidence="1" id="KW-0472">Membrane</keyword>
<dbReference type="EMBL" id="JABEBT010000180">
    <property type="protein sequence ID" value="KAF7626079.1"/>
    <property type="molecule type" value="Genomic_DNA"/>
</dbReference>
<feature type="transmembrane region" description="Helical" evidence="1">
    <location>
        <begin position="21"/>
        <end position="39"/>
    </location>
</feature>
<keyword evidence="1" id="KW-0812">Transmembrane</keyword>
<feature type="transmembrane region" description="Helical" evidence="1">
    <location>
        <begin position="144"/>
        <end position="164"/>
    </location>
</feature>
<evidence type="ECO:0000313" key="3">
    <source>
        <dbReference type="Proteomes" id="UP000605970"/>
    </source>
</evidence>
<name>A0A8S9Z722_9BILA</name>
<feature type="transmembrane region" description="Helical" evidence="1">
    <location>
        <begin position="51"/>
        <end position="75"/>
    </location>
</feature>
<evidence type="ECO:0000256" key="1">
    <source>
        <dbReference type="SAM" id="Phobius"/>
    </source>
</evidence>
<dbReference type="Proteomes" id="UP000605970">
    <property type="component" value="Unassembled WGS sequence"/>
</dbReference>